<reference evidence="4" key="1">
    <citation type="journal article" date="2007" name="PLoS ONE">
        <title>The first genome sequence of an elite grapevine cultivar (Pinot noir Vitis vinifera L.): coping with a highly heterozygous genome.</title>
        <authorList>
            <person name="Velasco R."/>
            <person name="Zharkikh A."/>
            <person name="Troggio M."/>
            <person name="Cartwright D.A."/>
            <person name="Cestaro A."/>
            <person name="Pruss D."/>
            <person name="Pindo M."/>
            <person name="FitzGerald L.M."/>
            <person name="Vezzulli S."/>
            <person name="Reid J."/>
            <person name="Malacarne G."/>
            <person name="Iliev D."/>
            <person name="Coppola G."/>
            <person name="Wardell B."/>
            <person name="Micheletti D."/>
            <person name="Macalma T."/>
            <person name="Facci M."/>
            <person name="Mitchell J.T."/>
            <person name="Perazzolli M."/>
            <person name="Eldredge G."/>
            <person name="Gatto P."/>
            <person name="Oyzerski R."/>
            <person name="Moretto M."/>
            <person name="Gutin N."/>
            <person name="Stefanini M."/>
            <person name="Chen Y."/>
            <person name="Segala C."/>
            <person name="Davenport C."/>
            <person name="Dematte L."/>
            <person name="Mraz A."/>
            <person name="Battilana J."/>
            <person name="Stormo K."/>
            <person name="Costa F."/>
            <person name="Tao Q."/>
            <person name="Si-Ammour A."/>
            <person name="Harkins T."/>
            <person name="Lackey A."/>
            <person name="Perbost C."/>
            <person name="Taillon B."/>
            <person name="Stella A."/>
            <person name="Solovyev V."/>
            <person name="Fawcett J.A."/>
            <person name="Sterck L."/>
            <person name="Vandepoele K."/>
            <person name="Grando S.M."/>
            <person name="Toppo S."/>
            <person name="Moser C."/>
            <person name="Lanchbury J."/>
            <person name="Bogden R."/>
            <person name="Skolnick M."/>
            <person name="Sgaramella V."/>
            <person name="Bhatnagar S.K."/>
            <person name="Fontana P."/>
            <person name="Gutin A."/>
            <person name="Van de Peer Y."/>
            <person name="Salamini F."/>
            <person name="Viola R."/>
        </authorList>
    </citation>
    <scope>NUCLEOTIDE SEQUENCE</scope>
</reference>
<evidence type="ECO:0000259" key="3">
    <source>
        <dbReference type="PROSITE" id="PS50006"/>
    </source>
</evidence>
<dbReference type="EMBL" id="AM460702">
    <property type="protein sequence ID" value="CAN79001.1"/>
    <property type="molecule type" value="Genomic_DNA"/>
</dbReference>
<gene>
    <name evidence="4" type="ORF">VITISV_017257</name>
</gene>
<dbReference type="PROSITE" id="PS50006">
    <property type="entry name" value="FHA_DOMAIN"/>
    <property type="match status" value="1"/>
</dbReference>
<dbReference type="SMART" id="SM00240">
    <property type="entry name" value="FHA"/>
    <property type="match status" value="1"/>
</dbReference>
<dbReference type="ExpressionAtlas" id="A5BIL4">
    <property type="expression patterns" value="baseline and differential"/>
</dbReference>
<dbReference type="AlphaFoldDB" id="A5BIL4"/>
<feature type="domain" description="FHA" evidence="3">
    <location>
        <begin position="103"/>
        <end position="160"/>
    </location>
</feature>
<organism evidence="4">
    <name type="scientific">Vitis vinifera</name>
    <name type="common">Grape</name>
    <dbReference type="NCBI Taxonomy" id="29760"/>
    <lineage>
        <taxon>Eukaryota</taxon>
        <taxon>Viridiplantae</taxon>
        <taxon>Streptophyta</taxon>
        <taxon>Embryophyta</taxon>
        <taxon>Tracheophyta</taxon>
        <taxon>Spermatophyta</taxon>
        <taxon>Magnoliopsida</taxon>
        <taxon>eudicotyledons</taxon>
        <taxon>Gunneridae</taxon>
        <taxon>Pentapetalae</taxon>
        <taxon>rosids</taxon>
        <taxon>Vitales</taxon>
        <taxon>Vitaceae</taxon>
        <taxon>Viteae</taxon>
        <taxon>Vitis</taxon>
    </lineage>
</organism>
<keyword evidence="1" id="KW-0175">Coiled coil</keyword>
<dbReference type="SUPFAM" id="SSF49879">
    <property type="entry name" value="SMAD/FHA domain"/>
    <property type="match status" value="1"/>
</dbReference>
<protein>
    <recommendedName>
        <fullName evidence="3">FHA domain-containing protein</fullName>
    </recommendedName>
</protein>
<feature type="coiled-coil region" evidence="1">
    <location>
        <begin position="243"/>
        <end position="270"/>
    </location>
</feature>
<evidence type="ECO:0000313" key="4">
    <source>
        <dbReference type="EMBL" id="CAN79001.1"/>
    </source>
</evidence>
<dbReference type="Pfam" id="PF00498">
    <property type="entry name" value="FHA"/>
    <property type="match status" value="1"/>
</dbReference>
<accession>A5BIL4</accession>
<dbReference type="InterPro" id="IPR000253">
    <property type="entry name" value="FHA_dom"/>
</dbReference>
<evidence type="ECO:0000256" key="1">
    <source>
        <dbReference type="SAM" id="Coils"/>
    </source>
</evidence>
<feature type="compositionally biased region" description="Polar residues" evidence="2">
    <location>
        <begin position="27"/>
        <end position="50"/>
    </location>
</feature>
<dbReference type="PANTHER" id="PTHR47458:SF1">
    <property type="entry name" value="SMAD_FHA DOMAIN-CONTAINING PROTEIN"/>
    <property type="match status" value="1"/>
</dbReference>
<dbReference type="PANTHER" id="PTHR47458">
    <property type="entry name" value="SMAD/FHA DOMAIN-CONTAINING PROTEIN"/>
    <property type="match status" value="1"/>
</dbReference>
<name>A5BIL4_VITVI</name>
<proteinExistence type="predicted"/>
<feature type="region of interest" description="Disordered" evidence="2">
    <location>
        <begin position="1"/>
        <end position="50"/>
    </location>
</feature>
<dbReference type="Gene3D" id="2.60.200.20">
    <property type="match status" value="1"/>
</dbReference>
<evidence type="ECO:0000256" key="2">
    <source>
        <dbReference type="SAM" id="MobiDB-lite"/>
    </source>
</evidence>
<dbReference type="InterPro" id="IPR008984">
    <property type="entry name" value="SMAD_FHA_dom_sf"/>
</dbReference>
<sequence length="431" mass="48441">MAIEDENPNPGPVTPIVPRARDGGSIVSDTGSSQPHNPAQDDVTASATKPQSSKDFIISVATKISSQPLQNFDPEVWGVLTAISNCARKRRQGINVLLTANEHCIGRLAEDTRFQIESAAVSANHCKIYRKMVAYEDEDHPSAFLKDTSTNGTYLNWEKLKKNSPESMLHHGDIISFAAPPDHEIAFTFVYRDVLKSSPLNVAVPKRKAEELRIENKRIKGIGIGAPEGPISLDDFRSLQRSNTELRKQLENQVLTIDTLQNENRAAIERHENYMMLLPRPTLDHFPILLDYGGLRRGKSPFTEELVAENSKRLPLGGKPFGKKMHLVKWGIVPNGKNLGRLGIRRLETLNKALHGEEKTYKMEMKELKELVSKPYVDQLQELHHLLEVKQKELVEVNRILAEQKHAMSDLNERLSASMQSCAEANEIMTR</sequence>